<organism evidence="2 3">
    <name type="scientific">Bemisia tabaci</name>
    <name type="common">Sweetpotato whitefly</name>
    <name type="synonym">Aleurodes tabaci</name>
    <dbReference type="NCBI Taxonomy" id="7038"/>
    <lineage>
        <taxon>Eukaryota</taxon>
        <taxon>Metazoa</taxon>
        <taxon>Ecdysozoa</taxon>
        <taxon>Arthropoda</taxon>
        <taxon>Hexapoda</taxon>
        <taxon>Insecta</taxon>
        <taxon>Pterygota</taxon>
        <taxon>Neoptera</taxon>
        <taxon>Paraneoptera</taxon>
        <taxon>Hemiptera</taxon>
        <taxon>Sternorrhyncha</taxon>
        <taxon>Aleyrodoidea</taxon>
        <taxon>Aleyrodidae</taxon>
        <taxon>Aleyrodinae</taxon>
        <taxon>Bemisia</taxon>
    </lineage>
</organism>
<dbReference type="EMBL" id="OU963868">
    <property type="protein sequence ID" value="CAH0393918.1"/>
    <property type="molecule type" value="Genomic_DNA"/>
</dbReference>
<evidence type="ECO:0000313" key="2">
    <source>
        <dbReference type="EMBL" id="CAH0393918.1"/>
    </source>
</evidence>
<name>A0A9P0ALJ5_BEMTA</name>
<dbReference type="AlphaFoldDB" id="A0A9P0ALJ5"/>
<reference evidence="2" key="1">
    <citation type="submission" date="2021-12" db="EMBL/GenBank/DDBJ databases">
        <authorList>
            <person name="King R."/>
        </authorList>
    </citation>
    <scope>NUCLEOTIDE SEQUENCE</scope>
</reference>
<evidence type="ECO:0000313" key="3">
    <source>
        <dbReference type="Proteomes" id="UP001152759"/>
    </source>
</evidence>
<sequence>MALRHAPNTSSTSNHAKTDAIGKHTPPNKAETDRIRYDQQFIDSIPAVTSHYRRKNRMSLKLKTMFVDIQDWAEMEESFKMTCVKNRKQNLNISKVSSVVFTKNQPISVYYGYKNPTSESFLIESKLGSIPFQPKQAYSERLPISTSKCKDLMKLVQKKIIIPEAYAPEYEKMLYGKNFIDTLPETDEKDVDEPESSKLYSS</sequence>
<protein>
    <submittedName>
        <fullName evidence="2">Uncharacterized protein</fullName>
    </submittedName>
</protein>
<evidence type="ECO:0000256" key="1">
    <source>
        <dbReference type="SAM" id="MobiDB-lite"/>
    </source>
</evidence>
<proteinExistence type="predicted"/>
<dbReference type="Proteomes" id="UP001152759">
    <property type="component" value="Chromosome 7"/>
</dbReference>
<gene>
    <name evidence="2" type="ORF">BEMITA_LOCUS12271</name>
</gene>
<accession>A0A9P0ALJ5</accession>
<feature type="region of interest" description="Disordered" evidence="1">
    <location>
        <begin position="1"/>
        <end position="34"/>
    </location>
</feature>
<keyword evidence="3" id="KW-1185">Reference proteome</keyword>